<comment type="caution">
    <text evidence="2">The sequence shown here is derived from an EMBL/GenBank/DDBJ whole genome shotgun (WGS) entry which is preliminary data.</text>
</comment>
<organism evidence="2 3">
    <name type="scientific">Hoylesella oralis ATCC 33269</name>
    <dbReference type="NCBI Taxonomy" id="873533"/>
    <lineage>
        <taxon>Bacteria</taxon>
        <taxon>Pseudomonadati</taxon>
        <taxon>Bacteroidota</taxon>
        <taxon>Bacteroidia</taxon>
        <taxon>Bacteroidales</taxon>
        <taxon>Prevotellaceae</taxon>
        <taxon>Hoylesella</taxon>
    </lineage>
</organism>
<evidence type="ECO:0000256" key="1">
    <source>
        <dbReference type="SAM" id="Phobius"/>
    </source>
</evidence>
<evidence type="ECO:0008006" key="4">
    <source>
        <dbReference type="Google" id="ProtNLM"/>
    </source>
</evidence>
<keyword evidence="1" id="KW-1133">Transmembrane helix</keyword>
<dbReference type="Proteomes" id="UP000005580">
    <property type="component" value="Unassembled WGS sequence"/>
</dbReference>
<protein>
    <recommendedName>
        <fullName evidence="4">DUF3078 domain-containing protein</fullName>
    </recommendedName>
</protein>
<dbReference type="HOGENOM" id="CLU_035111_0_0_10"/>
<dbReference type="EMBL" id="AEPE02000006">
    <property type="protein sequence ID" value="EFZ36380.1"/>
    <property type="molecule type" value="Genomic_DNA"/>
</dbReference>
<dbReference type="InterPro" id="IPR021428">
    <property type="entry name" value="DUF3078"/>
</dbReference>
<dbReference type="AlphaFoldDB" id="E7RT29"/>
<evidence type="ECO:0000313" key="2">
    <source>
        <dbReference type="EMBL" id="EFZ36380.1"/>
    </source>
</evidence>
<keyword evidence="1" id="KW-0472">Membrane</keyword>
<dbReference type="eggNOG" id="COG3137">
    <property type="taxonomic scope" value="Bacteria"/>
</dbReference>
<sequence length="466" mass="54286">MMIQRAKLVQKSELYKQLLIFIITFAHIKNVNMKLRYSVLILCLFAVLVGRAQYRGRSVGHRSDSLSSFVRHYLDSLHCSKARLDSVMRADTLYKSFQNPDGRFARLFVPTMFYHGIISRKFALDPDKSSRSDVDLQVDNALLYIYYHRPDLVLGSQSMLDNIGPLLSSDPTPIATRPNIVDKVAPNPDEPVVEPINLMVKRPNFWKFNGDYYLQFLQNYISGNWYKGGESTFSMLGSVTLQANYNNKQKVKWENKLEMKLGFQTARSDSLHPLKTNNDQIRYTGKLGLQASKHWYYTIQFIAYTQFMRGYNSNSTIVFSDFMSPLNLNLSIGMDYNMNFFKNRLTGSIHLAPLAINYKYVNRPDLAGRYGIDAGHRHKTDYGSEVNIDFNCKLSSMINWRSRLYGFTSYKRSEIEWENTIGFQFNKYISSNLYIFPRFDDSRGRDDHHGYWEFKEYFSVGFTYSM</sequence>
<keyword evidence="1" id="KW-0812">Transmembrane</keyword>
<dbReference type="STRING" id="28134.SAMN05444288_0882"/>
<feature type="transmembrane region" description="Helical" evidence="1">
    <location>
        <begin position="35"/>
        <end position="54"/>
    </location>
</feature>
<keyword evidence="3" id="KW-1185">Reference proteome</keyword>
<proteinExistence type="predicted"/>
<dbReference type="Pfam" id="PF11276">
    <property type="entry name" value="DUF3078"/>
    <property type="match status" value="1"/>
</dbReference>
<evidence type="ECO:0000313" key="3">
    <source>
        <dbReference type="Proteomes" id="UP000005580"/>
    </source>
</evidence>
<accession>E7RT29</accession>
<reference evidence="2" key="1">
    <citation type="submission" date="2011-01" db="EMBL/GenBank/DDBJ databases">
        <authorList>
            <person name="Muzny D."/>
            <person name="Qin X."/>
            <person name="Buhay C."/>
            <person name="Dugan-Rocha S."/>
            <person name="Ding Y."/>
            <person name="Chen G."/>
            <person name="Hawes A."/>
            <person name="Holder M."/>
            <person name="Jhangiani S."/>
            <person name="Johnson A."/>
            <person name="Khan Z."/>
            <person name="Li Z."/>
            <person name="Liu W."/>
            <person name="Liu X."/>
            <person name="Perez L."/>
            <person name="Shen H."/>
            <person name="Wang Q."/>
            <person name="Watt J."/>
            <person name="Xi L."/>
            <person name="Xin Y."/>
            <person name="Zhou J."/>
            <person name="Deng J."/>
            <person name="Jiang H."/>
            <person name="Liu Y."/>
            <person name="Qu J."/>
            <person name="Song X.-Z."/>
            <person name="Zhang L."/>
            <person name="Villasana D."/>
            <person name="Johnson A."/>
            <person name="Liu J."/>
            <person name="Liyanage D."/>
            <person name="Lorensuhewa L."/>
            <person name="Robinson T."/>
            <person name="Song A."/>
            <person name="Song B.-B."/>
            <person name="Dinh H."/>
            <person name="Thornton R."/>
            <person name="Coyle M."/>
            <person name="Francisco L."/>
            <person name="Jackson L."/>
            <person name="Javaid M."/>
            <person name="Korchina V."/>
            <person name="Kovar C."/>
            <person name="Mata R."/>
            <person name="Mathew T."/>
            <person name="Ngo R."/>
            <person name="Nguyen L."/>
            <person name="Nguyen N."/>
            <person name="Okwuonu G."/>
            <person name="Ongeri F."/>
            <person name="Pham C."/>
            <person name="Simmons D."/>
            <person name="Wilczek-Boney K."/>
            <person name="Hale W."/>
            <person name="Jakkamsetti A."/>
            <person name="Pham P."/>
            <person name="Ruth R."/>
            <person name="San Lucas F."/>
            <person name="Warren J."/>
            <person name="Zhang J."/>
            <person name="Zhao Z."/>
            <person name="Zhou C."/>
            <person name="Zhu D."/>
            <person name="Lee S."/>
            <person name="Bess C."/>
            <person name="Blankenburg K."/>
            <person name="Forbes L."/>
            <person name="Fu Q."/>
            <person name="Gubbala S."/>
            <person name="Hirani K."/>
            <person name="Jayaseelan J.C."/>
            <person name="Lara F."/>
            <person name="Munidasa M."/>
            <person name="Palculict T."/>
            <person name="Patil S."/>
            <person name="Pu L.-L."/>
            <person name="Saada N."/>
            <person name="Tang L."/>
            <person name="Weissenberger G."/>
            <person name="Zhu Y."/>
            <person name="Hemphill L."/>
            <person name="Shang Y."/>
            <person name="Youmans B."/>
            <person name="Ayvaz T."/>
            <person name="Ross M."/>
            <person name="Santibanez J."/>
            <person name="Aqrawi P."/>
            <person name="Gross S."/>
            <person name="Joshi V."/>
            <person name="Fowler G."/>
            <person name="Nazareth L."/>
            <person name="Reid J."/>
            <person name="Worley K."/>
            <person name="Petrosino J."/>
            <person name="Highlander S."/>
            <person name="Gibbs R."/>
        </authorList>
    </citation>
    <scope>NUCLEOTIDE SEQUENCE [LARGE SCALE GENOMIC DNA]</scope>
    <source>
        <strain evidence="2">ATCC 33269</strain>
    </source>
</reference>
<gene>
    <name evidence="2" type="ORF">HMPREF0663_12447</name>
</gene>
<name>E7RT29_9BACT</name>